<feature type="compositionally biased region" description="Polar residues" evidence="1">
    <location>
        <begin position="318"/>
        <end position="328"/>
    </location>
</feature>
<dbReference type="AlphaFoldDB" id="A0A1V8SYQ0"/>
<reference evidence="3" key="1">
    <citation type="submission" date="2017-03" db="EMBL/GenBank/DDBJ databases">
        <title>Genomes of endolithic fungi from Antarctica.</title>
        <authorList>
            <person name="Coleine C."/>
            <person name="Masonjones S."/>
            <person name="Stajich J.E."/>
        </authorList>
    </citation>
    <scope>NUCLEOTIDE SEQUENCE [LARGE SCALE GENOMIC DNA]</scope>
    <source>
        <strain evidence="3">CCFEE 5527</strain>
    </source>
</reference>
<feature type="compositionally biased region" description="Polar residues" evidence="1">
    <location>
        <begin position="47"/>
        <end position="65"/>
    </location>
</feature>
<accession>A0A1V8SYQ0</accession>
<feature type="compositionally biased region" description="Polar residues" evidence="1">
    <location>
        <begin position="254"/>
        <end position="268"/>
    </location>
</feature>
<feature type="compositionally biased region" description="Polar residues" evidence="1">
    <location>
        <begin position="289"/>
        <end position="303"/>
    </location>
</feature>
<dbReference type="Proteomes" id="UP000192596">
    <property type="component" value="Unassembled WGS sequence"/>
</dbReference>
<gene>
    <name evidence="2" type="ORF">B0A48_10751</name>
</gene>
<dbReference type="EMBL" id="NAJO01000022">
    <property type="protein sequence ID" value="OQO04141.1"/>
    <property type="molecule type" value="Genomic_DNA"/>
</dbReference>
<organism evidence="2 3">
    <name type="scientific">Cryoendolithus antarcticus</name>
    <dbReference type="NCBI Taxonomy" id="1507870"/>
    <lineage>
        <taxon>Eukaryota</taxon>
        <taxon>Fungi</taxon>
        <taxon>Dikarya</taxon>
        <taxon>Ascomycota</taxon>
        <taxon>Pezizomycotina</taxon>
        <taxon>Dothideomycetes</taxon>
        <taxon>Dothideomycetidae</taxon>
        <taxon>Cladosporiales</taxon>
        <taxon>Cladosporiaceae</taxon>
        <taxon>Cryoendolithus</taxon>
    </lineage>
</organism>
<feature type="compositionally biased region" description="Polar residues" evidence="1">
    <location>
        <begin position="140"/>
        <end position="157"/>
    </location>
</feature>
<evidence type="ECO:0000313" key="3">
    <source>
        <dbReference type="Proteomes" id="UP000192596"/>
    </source>
</evidence>
<name>A0A1V8SYQ0_9PEZI</name>
<protein>
    <submittedName>
        <fullName evidence="2">Uncharacterized protein</fullName>
    </submittedName>
</protein>
<keyword evidence="3" id="KW-1185">Reference proteome</keyword>
<feature type="compositionally biased region" description="Low complexity" evidence="1">
    <location>
        <begin position="189"/>
        <end position="198"/>
    </location>
</feature>
<feature type="region of interest" description="Disordered" evidence="1">
    <location>
        <begin position="318"/>
        <end position="339"/>
    </location>
</feature>
<evidence type="ECO:0000313" key="2">
    <source>
        <dbReference type="EMBL" id="OQO04141.1"/>
    </source>
</evidence>
<feature type="compositionally biased region" description="Basic and acidic residues" evidence="1">
    <location>
        <begin position="330"/>
        <end position="339"/>
    </location>
</feature>
<feature type="compositionally biased region" description="Basic and acidic residues" evidence="1">
    <location>
        <begin position="122"/>
        <end position="139"/>
    </location>
</feature>
<comment type="caution">
    <text evidence="2">The sequence shown here is derived from an EMBL/GenBank/DDBJ whole genome shotgun (WGS) entry which is preliminary data.</text>
</comment>
<sequence length="339" mass="36043">MAFDFLTKLSISDRKKSASDGISPTCKRKASKSGIDRVVTKRMSLSIPASNDNGGRDSSTPSAPTSDHRVLFGFWPSKRNPSASALAGRKDTKQPSLSESEAKTKGKGKANATSSPAMSEELTQKLEQLRLGTDPRQDNGEGSSRSQSQLPVRSLSQKKQEYFRHRAPLPDVRLSLGQRASGVRPTPTPKTHTPTAATSRMPSIQEGLPAASTDKERFHQSFSPTPVRSVSQSHIAAPTVNAQPGPSKRPTRSPAKQQPAQARPTSVSDVPMLAPVAVRGGPSKAPSLMSLNADPSSRLSTEDGSVFDIPELMTIGTTPNTIATSAPSSVKEKETGVVK</sequence>
<dbReference type="InParanoid" id="A0A1V8SYQ0"/>
<proteinExistence type="predicted"/>
<feature type="compositionally biased region" description="Polar residues" evidence="1">
    <location>
        <begin position="220"/>
        <end position="244"/>
    </location>
</feature>
<evidence type="ECO:0000256" key="1">
    <source>
        <dbReference type="SAM" id="MobiDB-lite"/>
    </source>
</evidence>
<feature type="region of interest" description="Disordered" evidence="1">
    <location>
        <begin position="1"/>
        <end position="303"/>
    </location>
</feature>